<dbReference type="KEGG" id="llp:GH975_01350"/>
<dbReference type="InterPro" id="IPR036868">
    <property type="entry name" value="TusA-like_sf"/>
</dbReference>
<dbReference type="InterPro" id="IPR001455">
    <property type="entry name" value="TusA-like"/>
</dbReference>
<dbReference type="Proteomes" id="UP000388235">
    <property type="component" value="Chromosome"/>
</dbReference>
<feature type="domain" description="UPF0033" evidence="1">
    <location>
        <begin position="12"/>
        <end position="36"/>
    </location>
</feature>
<dbReference type="RefSeq" id="WP_153712784.1">
    <property type="nucleotide sequence ID" value="NZ_CP045871.1"/>
</dbReference>
<sequence length="80" mass="8762">MSDSTDEVALQVDAVGLLCPLPILRLVKRTRGLAAGTLVDFLADDPSGRKDLDVLCQLRGHQLEQIETRDGVTTYRVRLG</sequence>
<dbReference type="SUPFAM" id="SSF64307">
    <property type="entry name" value="SirA-like"/>
    <property type="match status" value="1"/>
</dbReference>
<organism evidence="2 3">
    <name type="scientific">Litorivicinus lipolyticus</name>
    <dbReference type="NCBI Taxonomy" id="418701"/>
    <lineage>
        <taxon>Bacteria</taxon>
        <taxon>Pseudomonadati</taxon>
        <taxon>Pseudomonadota</taxon>
        <taxon>Gammaproteobacteria</taxon>
        <taxon>Oceanospirillales</taxon>
        <taxon>Litorivicinaceae</taxon>
        <taxon>Litorivicinus</taxon>
    </lineage>
</organism>
<keyword evidence="2" id="KW-0808">Transferase</keyword>
<evidence type="ECO:0000259" key="1">
    <source>
        <dbReference type="PROSITE" id="PS01148"/>
    </source>
</evidence>
<gene>
    <name evidence="2" type="ORF">GH975_01350</name>
</gene>
<keyword evidence="3" id="KW-1185">Reference proteome</keyword>
<protein>
    <submittedName>
        <fullName evidence="2">Sulfurtransferase TusA family protein</fullName>
    </submittedName>
</protein>
<dbReference type="OrthoDB" id="9797551at2"/>
<dbReference type="Gene3D" id="3.30.110.40">
    <property type="entry name" value="TusA-like domain"/>
    <property type="match status" value="1"/>
</dbReference>
<accession>A0A5Q2QBS4</accession>
<evidence type="ECO:0000313" key="2">
    <source>
        <dbReference type="EMBL" id="QGG79280.1"/>
    </source>
</evidence>
<proteinExistence type="predicted"/>
<dbReference type="PROSITE" id="PS01148">
    <property type="entry name" value="UPF0033"/>
    <property type="match status" value="1"/>
</dbReference>
<dbReference type="CDD" id="cd00291">
    <property type="entry name" value="SirA_YedF_YeeD"/>
    <property type="match status" value="1"/>
</dbReference>
<dbReference type="GO" id="GO:0016740">
    <property type="term" value="F:transferase activity"/>
    <property type="evidence" value="ECO:0007669"/>
    <property type="project" value="UniProtKB-KW"/>
</dbReference>
<dbReference type="AlphaFoldDB" id="A0A5Q2QBS4"/>
<name>A0A5Q2QBS4_9GAMM</name>
<evidence type="ECO:0000313" key="3">
    <source>
        <dbReference type="Proteomes" id="UP000388235"/>
    </source>
</evidence>
<dbReference type="EMBL" id="CP045871">
    <property type="protein sequence ID" value="QGG79280.1"/>
    <property type="molecule type" value="Genomic_DNA"/>
</dbReference>
<dbReference type="Pfam" id="PF01206">
    <property type="entry name" value="TusA"/>
    <property type="match status" value="1"/>
</dbReference>
<reference evidence="2 3" key="1">
    <citation type="submission" date="2019-11" db="EMBL/GenBank/DDBJ databases">
        <authorList>
            <person name="Khan S.A."/>
            <person name="Jeon C.O."/>
            <person name="Chun B.H."/>
        </authorList>
    </citation>
    <scope>NUCLEOTIDE SEQUENCE [LARGE SCALE GENOMIC DNA]</scope>
    <source>
        <strain evidence="2 3">IMCC 1097</strain>
    </source>
</reference>